<keyword evidence="1" id="KW-1133">Transmembrane helix</keyword>
<feature type="transmembrane region" description="Helical" evidence="1">
    <location>
        <begin position="78"/>
        <end position="98"/>
    </location>
</feature>
<dbReference type="AlphaFoldDB" id="A0AA36FEG3"/>
<evidence type="ECO:0000256" key="1">
    <source>
        <dbReference type="SAM" id="Phobius"/>
    </source>
</evidence>
<protein>
    <submittedName>
        <fullName evidence="2">Uncharacterized protein</fullName>
    </submittedName>
</protein>
<sequence length="193" mass="21796">MQVLPLAHDFPSKHMTFSGLLAVLVGLFTFIISCVYAGGIFIGTLICCLFLTIVGVFLILTGLYVLKPIVENTLIQMVLIGLGLLFAFISFCIFCAVADATSAMTVSTNSTFTFLGQYLIGNHRKYKLYFHISGTIFDRFITLFEHHLSAAAYPSYARFRPTFIHRQPLSFKHYPHNDNVDKSRKDCDNHHHH</sequence>
<keyword evidence="1" id="KW-0812">Transmembrane</keyword>
<gene>
    <name evidence="2" type="ORF">OCTVUL_1B022485</name>
</gene>
<dbReference type="Proteomes" id="UP001162480">
    <property type="component" value="Chromosome 15"/>
</dbReference>
<evidence type="ECO:0000313" key="2">
    <source>
        <dbReference type="EMBL" id="CAI9734194.1"/>
    </source>
</evidence>
<reference evidence="2" key="1">
    <citation type="submission" date="2023-08" db="EMBL/GenBank/DDBJ databases">
        <authorList>
            <person name="Alioto T."/>
            <person name="Alioto T."/>
            <person name="Gomez Garrido J."/>
        </authorList>
    </citation>
    <scope>NUCLEOTIDE SEQUENCE</scope>
</reference>
<keyword evidence="3" id="KW-1185">Reference proteome</keyword>
<evidence type="ECO:0000313" key="3">
    <source>
        <dbReference type="Proteomes" id="UP001162480"/>
    </source>
</evidence>
<keyword evidence="1" id="KW-0472">Membrane</keyword>
<accession>A0AA36FEG3</accession>
<dbReference type="EMBL" id="OX597828">
    <property type="protein sequence ID" value="CAI9734194.1"/>
    <property type="molecule type" value="Genomic_DNA"/>
</dbReference>
<feature type="transmembrane region" description="Helical" evidence="1">
    <location>
        <begin position="20"/>
        <end position="38"/>
    </location>
</feature>
<feature type="transmembrane region" description="Helical" evidence="1">
    <location>
        <begin position="45"/>
        <end position="66"/>
    </location>
</feature>
<name>A0AA36FEG3_OCTVU</name>
<organism evidence="2 3">
    <name type="scientific">Octopus vulgaris</name>
    <name type="common">Common octopus</name>
    <dbReference type="NCBI Taxonomy" id="6645"/>
    <lineage>
        <taxon>Eukaryota</taxon>
        <taxon>Metazoa</taxon>
        <taxon>Spiralia</taxon>
        <taxon>Lophotrochozoa</taxon>
        <taxon>Mollusca</taxon>
        <taxon>Cephalopoda</taxon>
        <taxon>Coleoidea</taxon>
        <taxon>Octopodiformes</taxon>
        <taxon>Octopoda</taxon>
        <taxon>Incirrata</taxon>
        <taxon>Octopodidae</taxon>
        <taxon>Octopus</taxon>
    </lineage>
</organism>
<proteinExistence type="predicted"/>